<dbReference type="PANTHER" id="PTHR33925:SF1">
    <property type="entry name" value="PROTEIN ACCUMULATION AND REPLICATION OF CHLOROPLASTS 6, CHLOROPLASTIC"/>
    <property type="match status" value="1"/>
</dbReference>
<dbReference type="InterPro" id="IPR058032">
    <property type="entry name" value="CDP1-like_a_solenoid_1"/>
</dbReference>
<evidence type="ECO:0000259" key="2">
    <source>
        <dbReference type="Pfam" id="PF13355"/>
    </source>
</evidence>
<dbReference type="InterPro" id="IPR025344">
    <property type="entry name" value="CDP1-like_IMS"/>
</dbReference>
<feature type="domain" description="Plastid division protein CDP1-like 1st alpha solenoid" evidence="4">
    <location>
        <begin position="142"/>
        <end position="274"/>
    </location>
</feature>
<dbReference type="InterPro" id="IPR057137">
    <property type="entry name" value="CDP1-like_a_solenoid_2"/>
</dbReference>
<evidence type="ECO:0000259" key="4">
    <source>
        <dbReference type="Pfam" id="PF25515"/>
    </source>
</evidence>
<organism evidence="5 6">
    <name type="scientific">Ostreobium quekettii</name>
    <dbReference type="NCBI Taxonomy" id="121088"/>
    <lineage>
        <taxon>Eukaryota</taxon>
        <taxon>Viridiplantae</taxon>
        <taxon>Chlorophyta</taxon>
        <taxon>core chlorophytes</taxon>
        <taxon>Ulvophyceae</taxon>
        <taxon>TCBD clade</taxon>
        <taxon>Bryopsidales</taxon>
        <taxon>Ostreobineae</taxon>
        <taxon>Ostreobiaceae</taxon>
        <taxon>Ostreobium</taxon>
    </lineage>
</organism>
<dbReference type="OrthoDB" id="512200at2759"/>
<feature type="domain" description="Plastid division protein CDP1-like 2nd alpha solenoid" evidence="3">
    <location>
        <begin position="428"/>
        <end position="485"/>
    </location>
</feature>
<dbReference type="Pfam" id="PF23468">
    <property type="entry name" value="ARC6"/>
    <property type="match status" value="1"/>
</dbReference>
<evidence type="ECO:0000313" key="5">
    <source>
        <dbReference type="EMBL" id="CAD7703370.1"/>
    </source>
</evidence>
<feature type="compositionally biased region" description="Gly residues" evidence="1">
    <location>
        <begin position="28"/>
        <end position="42"/>
    </location>
</feature>
<dbReference type="Pfam" id="PF25515">
    <property type="entry name" value="Arm_PDR"/>
    <property type="match status" value="1"/>
</dbReference>
<gene>
    <name evidence="5" type="ORF">OSTQU699_LOCUS8727</name>
</gene>
<dbReference type="Proteomes" id="UP000708148">
    <property type="component" value="Unassembled WGS sequence"/>
</dbReference>
<evidence type="ECO:0000256" key="1">
    <source>
        <dbReference type="SAM" id="MobiDB-lite"/>
    </source>
</evidence>
<feature type="region of interest" description="Disordered" evidence="1">
    <location>
        <begin position="1"/>
        <end position="42"/>
    </location>
</feature>
<comment type="caution">
    <text evidence="5">The sequence shown here is derived from an EMBL/GenBank/DDBJ whole genome shotgun (WGS) entry which is preliminary data.</text>
</comment>
<proteinExistence type="predicted"/>
<dbReference type="EMBL" id="CAJHUC010002188">
    <property type="protein sequence ID" value="CAD7703370.1"/>
    <property type="molecule type" value="Genomic_DNA"/>
</dbReference>
<dbReference type="Pfam" id="PF13355">
    <property type="entry name" value="ARC6-like_IMS"/>
    <property type="match status" value="1"/>
</dbReference>
<dbReference type="AlphaFoldDB" id="A0A8S1J7W8"/>
<keyword evidence="6" id="KW-1185">Reference proteome</keyword>
<reference evidence="5" key="1">
    <citation type="submission" date="2020-12" db="EMBL/GenBank/DDBJ databases">
        <authorList>
            <person name="Iha C."/>
        </authorList>
    </citation>
    <scope>NUCLEOTIDE SEQUENCE</scope>
</reference>
<feature type="domain" description="Plastid division protein CDP1-like IMS" evidence="2">
    <location>
        <begin position="644"/>
        <end position="762"/>
    </location>
</feature>
<dbReference type="InterPro" id="IPR044685">
    <property type="entry name" value="CPD1-like"/>
</dbReference>
<dbReference type="PANTHER" id="PTHR33925">
    <property type="entry name" value="PLASTID DIVISION PROTEIN CDP1, CHLOROPLASTIC-RELATED"/>
    <property type="match status" value="1"/>
</dbReference>
<sequence>MQPRGNLASRPTGPLTGRPGRRDADRPGGLGRAGPLGGRGAGRPGWPCAGAMAATAAPRGITIDVDHCELLGLHNDQAYLHSQVTSAYDRLIREKLEDGYSAKVAAGRQQLLEDAREELLKSNGKAAVEDPAWQQSKGLNLPLNLVPGTVAHLVQLGRMDLVLKIGNKMLNTKEGASMKRDLLLSMALAKLGQADDLFSTSSEVSTACARMEEALQYLEEGGNPALAPELANEIQDALEKYVPQCVLDQLRLPLTPENAQGRKQALPILQELLAVPDQNSPNKTPEFSVDRHYVKQALELLTSVEVLEMTDWPKVLREPKCVQWYYPGVLLRAAVAHIVVGFVQKKPAPLQTIDEILSLPGKIREAHVEHVICKVLMGQVESALYILDNVEGTGKDMENRQFGGDRSFEGGYSPSESAAVGAKALPARNETLTFVRQHSPQGDTDLLPGLCLFAERWLSKAFLQFRDTSAQLPDASLVAYFKDNRSVGSLRGKKPQRAAATQGGSIGMLPSKANESIGSMPVPVANRMQTDRRLEAEQRWIAQGQGQVATIHDAQTRGADADIYAPPAETLLFDDNKRRRLPVLAILSGGVALGAAIYSLSNRGLLDIVAGASALESPSYALTEEQKTTLSGQPLDTPLESTQAEKLIKRWQYAKSLALGPRHDSRLLRTVLAEPMLGEWANQVQDVSQQGWFWKYKLDGCRVSAVDTTHFRGGVGRLGVVATLKESASMYGADGRQADRYKSTYDVEYSVILGRDGQWKISRANVLSQ</sequence>
<evidence type="ECO:0000313" key="6">
    <source>
        <dbReference type="Proteomes" id="UP000708148"/>
    </source>
</evidence>
<protein>
    <recommendedName>
        <fullName evidence="7">ARC6 IMS domain-containing protein</fullName>
    </recommendedName>
</protein>
<accession>A0A8S1J7W8</accession>
<evidence type="ECO:0000259" key="3">
    <source>
        <dbReference type="Pfam" id="PF23468"/>
    </source>
</evidence>
<evidence type="ECO:0008006" key="7">
    <source>
        <dbReference type="Google" id="ProtNLM"/>
    </source>
</evidence>
<name>A0A8S1J7W8_9CHLO</name>